<dbReference type="AlphaFoldDB" id="A0A6C0J331"/>
<evidence type="ECO:0000256" key="1">
    <source>
        <dbReference type="SAM" id="Coils"/>
    </source>
</evidence>
<dbReference type="EMBL" id="MN740301">
    <property type="protein sequence ID" value="QHT99075.1"/>
    <property type="molecule type" value="Genomic_DNA"/>
</dbReference>
<name>A0A6C0J331_9ZZZZ</name>
<accession>A0A6C0J331</accession>
<feature type="coiled-coil region" evidence="1">
    <location>
        <begin position="9"/>
        <end position="39"/>
    </location>
</feature>
<protein>
    <submittedName>
        <fullName evidence="2">Uncharacterized protein</fullName>
    </submittedName>
</protein>
<sequence length="67" mass="7896">MTLGVAKNFESNEDILEKIKNKKDQLKNIQNEMKYIADRINSCRMIISSYKRKCDFNDTTNSHVLKK</sequence>
<organism evidence="2">
    <name type="scientific">viral metagenome</name>
    <dbReference type="NCBI Taxonomy" id="1070528"/>
    <lineage>
        <taxon>unclassified sequences</taxon>
        <taxon>metagenomes</taxon>
        <taxon>organismal metagenomes</taxon>
    </lineage>
</organism>
<keyword evidence="1" id="KW-0175">Coiled coil</keyword>
<proteinExistence type="predicted"/>
<reference evidence="2" key="1">
    <citation type="journal article" date="2020" name="Nature">
        <title>Giant virus diversity and host interactions through global metagenomics.</title>
        <authorList>
            <person name="Schulz F."/>
            <person name="Roux S."/>
            <person name="Paez-Espino D."/>
            <person name="Jungbluth S."/>
            <person name="Walsh D.A."/>
            <person name="Denef V.J."/>
            <person name="McMahon K.D."/>
            <person name="Konstantinidis K.T."/>
            <person name="Eloe-Fadrosh E.A."/>
            <person name="Kyrpides N.C."/>
            <person name="Woyke T."/>
        </authorList>
    </citation>
    <scope>NUCLEOTIDE SEQUENCE</scope>
    <source>
        <strain evidence="2">GVMAG-M-3300025695-21</strain>
    </source>
</reference>
<evidence type="ECO:0000313" key="2">
    <source>
        <dbReference type="EMBL" id="QHT99075.1"/>
    </source>
</evidence>